<evidence type="ECO:0000313" key="4">
    <source>
        <dbReference type="EMBL" id="RZN60819.1"/>
    </source>
</evidence>
<name>A0A8B3TDS1_AVIPA</name>
<dbReference type="Pfam" id="PF26078">
    <property type="entry name" value="Baseplate_J_M"/>
    <property type="match status" value="1"/>
</dbReference>
<dbReference type="AlphaFoldDB" id="A0A8B3TDS1"/>
<organism evidence="4 5">
    <name type="scientific">Avibacterium paragallinarum</name>
    <name type="common">Haemophilus gallinarum</name>
    <dbReference type="NCBI Taxonomy" id="728"/>
    <lineage>
        <taxon>Bacteria</taxon>
        <taxon>Pseudomonadati</taxon>
        <taxon>Pseudomonadota</taxon>
        <taxon>Gammaproteobacteria</taxon>
        <taxon>Pasteurellales</taxon>
        <taxon>Pasteurellaceae</taxon>
        <taxon>Avibacterium</taxon>
    </lineage>
</organism>
<dbReference type="PIRSF" id="PIRSF020481">
    <property type="entry name" value="BAP"/>
    <property type="match status" value="1"/>
</dbReference>
<dbReference type="PANTHER" id="PTHR35862">
    <property type="entry name" value="FELS-2 PROPHAGE PROTEIN"/>
    <property type="match status" value="1"/>
</dbReference>
<dbReference type="InterPro" id="IPR058530">
    <property type="entry name" value="Baseplate_J-like_C"/>
</dbReference>
<dbReference type="Proteomes" id="UP000294229">
    <property type="component" value="Unassembled WGS sequence"/>
</dbReference>
<evidence type="ECO:0000259" key="3">
    <source>
        <dbReference type="Pfam" id="PF26079"/>
    </source>
</evidence>
<dbReference type="InterPro" id="IPR058531">
    <property type="entry name" value="Baseplate_J_M"/>
</dbReference>
<feature type="domain" description="Baseplate protein J-like barrel" evidence="1">
    <location>
        <begin position="118"/>
        <end position="205"/>
    </location>
</feature>
<comment type="caution">
    <text evidence="4">The sequence shown here is derived from an EMBL/GenBank/DDBJ whole genome shotgun (WGS) entry which is preliminary data.</text>
</comment>
<reference evidence="4 5" key="1">
    <citation type="submission" date="2018-11" db="EMBL/GenBank/DDBJ databases">
        <title>Sequencing Av. paragallinarum serogroups.</title>
        <authorList>
            <person name="Hellmuth J.E."/>
            <person name="Boucher C.E."/>
            <person name="Cason E.D."/>
        </authorList>
    </citation>
    <scope>NUCLEOTIDE SEQUENCE [LARGE SCALE GENOMIC DNA]</scope>
    <source>
        <strain evidence="4 5">SA-3</strain>
    </source>
</reference>
<dbReference type="InterPro" id="IPR014507">
    <property type="entry name" value="Baseplate_assembly_J_pred"/>
</dbReference>
<dbReference type="Pfam" id="PF04865">
    <property type="entry name" value="Baseplate_J"/>
    <property type="match status" value="1"/>
</dbReference>
<evidence type="ECO:0000259" key="2">
    <source>
        <dbReference type="Pfam" id="PF26078"/>
    </source>
</evidence>
<feature type="domain" description="Baseplate J-like central" evidence="2">
    <location>
        <begin position="227"/>
        <end position="296"/>
    </location>
</feature>
<dbReference type="Pfam" id="PF26079">
    <property type="entry name" value="Baseplate_J_C"/>
    <property type="match status" value="1"/>
</dbReference>
<dbReference type="PANTHER" id="PTHR35862:SF1">
    <property type="entry name" value="FELS-2 PROPHAGE PROTEIN"/>
    <property type="match status" value="1"/>
</dbReference>
<dbReference type="EMBL" id="RQXS01000006">
    <property type="protein sequence ID" value="RZN60819.1"/>
    <property type="molecule type" value="Genomic_DNA"/>
</dbReference>
<evidence type="ECO:0000259" key="1">
    <source>
        <dbReference type="Pfam" id="PF04865"/>
    </source>
</evidence>
<proteinExistence type="predicted"/>
<accession>A0A8B3TDS1</accession>
<gene>
    <name evidence="4" type="ORF">EIG79_02710</name>
</gene>
<protein>
    <submittedName>
        <fullName evidence="4">Baseplate J/gp47 family protein</fullName>
    </submittedName>
</protein>
<feature type="domain" description="Baseplate J-like C-terminal" evidence="3">
    <location>
        <begin position="303"/>
        <end position="384"/>
    </location>
</feature>
<dbReference type="InterPro" id="IPR006949">
    <property type="entry name" value="Barrel_Baseplate_J-like"/>
</dbReference>
<dbReference type="InterPro" id="IPR052726">
    <property type="entry name" value="Phage_Baseplate_Hub"/>
</dbReference>
<evidence type="ECO:0000313" key="5">
    <source>
        <dbReference type="Proteomes" id="UP000294229"/>
    </source>
</evidence>
<sequence>MPDLLAFKNCSVPRNLSNGGQVMSWLKDDVKIVHEDVKQILSDAIEDYEQRTGKTLQPAHIERSIIQTYAYRELLVRKGINEVFLQTFPQFAVGLALDLCGEPFGCYRLRDKAARCVLRFSVEGEHSSILVPKGTEVMVTPELSFITLTDDVITPLISYVEIEAEANQTGVVGNGWEIGRVKQLKRSLNTDKTITVSNIDVTSGGIAEEDDEAYRERILQAPEAFNTCGSIAAYQYHTRAVSQEIVDVQVINGGGGKVNIYPLAVTGVPDRRLKQAIQAYLSPEHRRPLCDVVSVKDPIIRTYQIVAELTLLEGYREDIVKTKARDALLDYLSSRTKKLGMDVVPSALMQVLRVEGVYDVEIQQPAKMVLNATEWANCTKVTINVNGVRQDG</sequence>